<dbReference type="GO" id="GO:0006284">
    <property type="term" value="P:base-excision repair"/>
    <property type="evidence" value="ECO:0007669"/>
    <property type="project" value="TreeGrafter"/>
</dbReference>
<gene>
    <name evidence="7 9" type="primary">nfo</name>
    <name evidence="9" type="ORF">MHSWG343_03350</name>
</gene>
<dbReference type="Proteomes" id="UP000324831">
    <property type="component" value="Unassembled WGS sequence"/>
</dbReference>
<keyword evidence="7 9" id="KW-0255">Endonuclease</keyword>
<dbReference type="PROSITE" id="PS00729">
    <property type="entry name" value="AP_NUCLEASE_F2_1"/>
    <property type="match status" value="1"/>
</dbReference>
<organism evidence="9 10">
    <name type="scientific">Candidatus Mycoplasma haematohominis</name>
    <dbReference type="NCBI Taxonomy" id="1494318"/>
    <lineage>
        <taxon>Bacteria</taxon>
        <taxon>Bacillati</taxon>
        <taxon>Mycoplasmatota</taxon>
        <taxon>Mollicutes</taxon>
        <taxon>Mycoplasmataceae</taxon>
        <taxon>Mycoplasma</taxon>
    </lineage>
</organism>
<protein>
    <recommendedName>
        <fullName evidence="7">Probable endonuclease 4</fullName>
        <ecNumber evidence="7">3.1.21.2</ecNumber>
    </recommendedName>
    <alternativeName>
        <fullName evidence="7">Endodeoxyribonuclease IV</fullName>
    </alternativeName>
    <alternativeName>
        <fullName evidence="7">Endonuclease IV</fullName>
    </alternativeName>
</protein>
<keyword evidence="5 7" id="KW-0862">Zinc</keyword>
<evidence type="ECO:0000256" key="4">
    <source>
        <dbReference type="ARBA" id="ARBA00022801"/>
    </source>
</evidence>
<feature type="binding site" evidence="7">
    <location>
        <position position="148"/>
    </location>
    <ligand>
        <name>Zn(2+)</name>
        <dbReference type="ChEBI" id="CHEBI:29105"/>
        <label>1</label>
    </ligand>
</feature>
<comment type="similarity">
    <text evidence="1 7">Belongs to the AP endonuclease 2 family.</text>
</comment>
<dbReference type="EMBL" id="BIMN01000001">
    <property type="protein sequence ID" value="GCE63346.1"/>
    <property type="molecule type" value="Genomic_DNA"/>
</dbReference>
<dbReference type="AlphaFoldDB" id="A0A478FSI9"/>
<feature type="binding site" evidence="7">
    <location>
        <position position="182"/>
    </location>
    <ligand>
        <name>Zn(2+)</name>
        <dbReference type="ChEBI" id="CHEBI:29105"/>
        <label>2</label>
    </ligand>
</feature>
<evidence type="ECO:0000259" key="8">
    <source>
        <dbReference type="Pfam" id="PF01261"/>
    </source>
</evidence>
<feature type="binding site" evidence="7">
    <location>
        <position position="216"/>
    </location>
    <ligand>
        <name>Zn(2+)</name>
        <dbReference type="ChEBI" id="CHEBI:29105"/>
        <label>2</label>
    </ligand>
</feature>
<dbReference type="InterPro" id="IPR013022">
    <property type="entry name" value="Xyl_isomerase-like_TIM-brl"/>
</dbReference>
<dbReference type="SUPFAM" id="SSF51658">
    <property type="entry name" value="Xylose isomerase-like"/>
    <property type="match status" value="1"/>
</dbReference>
<feature type="binding site" evidence="7">
    <location>
        <position position="148"/>
    </location>
    <ligand>
        <name>Zn(2+)</name>
        <dbReference type="ChEBI" id="CHEBI:29105"/>
        <label>2</label>
    </ligand>
</feature>
<dbReference type="PROSITE" id="PS51432">
    <property type="entry name" value="AP_NUCLEASE_F2_4"/>
    <property type="match status" value="1"/>
</dbReference>
<dbReference type="InterPro" id="IPR036237">
    <property type="entry name" value="Xyl_isomerase-like_sf"/>
</dbReference>
<evidence type="ECO:0000256" key="6">
    <source>
        <dbReference type="ARBA" id="ARBA00023204"/>
    </source>
</evidence>
<dbReference type="EC" id="3.1.21.2" evidence="7"/>
<dbReference type="HAMAP" id="MF_00152">
    <property type="entry name" value="Nfo"/>
    <property type="match status" value="1"/>
</dbReference>
<dbReference type="SMART" id="SM00518">
    <property type="entry name" value="AP2Ec"/>
    <property type="match status" value="1"/>
</dbReference>
<dbReference type="GO" id="GO:0008081">
    <property type="term" value="F:phosphoric diester hydrolase activity"/>
    <property type="evidence" value="ECO:0007669"/>
    <property type="project" value="TreeGrafter"/>
</dbReference>
<evidence type="ECO:0000313" key="10">
    <source>
        <dbReference type="Proteomes" id="UP000324831"/>
    </source>
</evidence>
<dbReference type="InterPro" id="IPR001719">
    <property type="entry name" value="AP_endonuc_2"/>
</dbReference>
<dbReference type="PANTHER" id="PTHR21445">
    <property type="entry name" value="ENDONUCLEASE IV ENDODEOXYRIBONUCLEASE IV"/>
    <property type="match status" value="1"/>
</dbReference>
<proteinExistence type="inferred from homology"/>
<evidence type="ECO:0000256" key="5">
    <source>
        <dbReference type="ARBA" id="ARBA00022833"/>
    </source>
</evidence>
<evidence type="ECO:0000256" key="3">
    <source>
        <dbReference type="ARBA" id="ARBA00022763"/>
    </source>
</evidence>
<comment type="catalytic activity">
    <reaction evidence="7">
        <text>Endonucleolytic cleavage to 5'-phosphooligonucleotide end-products.</text>
        <dbReference type="EC" id="3.1.21.2"/>
    </reaction>
</comment>
<keyword evidence="2 7" id="KW-0479">Metal-binding</keyword>
<dbReference type="Pfam" id="PF01261">
    <property type="entry name" value="AP_endonuc_2"/>
    <property type="match status" value="1"/>
</dbReference>
<accession>A0A478FSI9</accession>
<feature type="binding site" evidence="7">
    <location>
        <position position="185"/>
    </location>
    <ligand>
        <name>Zn(2+)</name>
        <dbReference type="ChEBI" id="CHEBI:29105"/>
        <label>3</label>
    </ligand>
</feature>
<evidence type="ECO:0000256" key="7">
    <source>
        <dbReference type="HAMAP-Rule" id="MF_00152"/>
    </source>
</evidence>
<dbReference type="GO" id="GO:0008270">
    <property type="term" value="F:zinc ion binding"/>
    <property type="evidence" value="ECO:0007669"/>
    <property type="project" value="UniProtKB-UniRule"/>
</dbReference>
<dbReference type="PANTHER" id="PTHR21445:SF0">
    <property type="entry name" value="APURINIC-APYRIMIDINIC ENDONUCLEASE"/>
    <property type="match status" value="1"/>
</dbReference>
<dbReference type="GO" id="GO:0008833">
    <property type="term" value="F:deoxyribonuclease IV (phage-T4-induced) activity"/>
    <property type="evidence" value="ECO:0007669"/>
    <property type="project" value="UniProtKB-UniRule"/>
</dbReference>
<dbReference type="CDD" id="cd00019">
    <property type="entry name" value="AP2Ec"/>
    <property type="match status" value="1"/>
</dbReference>
<dbReference type="GO" id="GO:0003906">
    <property type="term" value="F:DNA-(apurinic or apyrimidinic site) endonuclease activity"/>
    <property type="evidence" value="ECO:0007669"/>
    <property type="project" value="TreeGrafter"/>
</dbReference>
<comment type="caution">
    <text evidence="9">The sequence shown here is derived from an EMBL/GenBank/DDBJ whole genome shotgun (WGS) entry which is preliminary data.</text>
</comment>
<dbReference type="Gene3D" id="3.20.20.150">
    <property type="entry name" value="Divalent-metal-dependent TIM barrel enzymes"/>
    <property type="match status" value="1"/>
</dbReference>
<dbReference type="FunFam" id="3.20.20.150:FF:000001">
    <property type="entry name" value="Probable endonuclease 4"/>
    <property type="match status" value="1"/>
</dbReference>
<evidence type="ECO:0000313" key="9">
    <source>
        <dbReference type="EMBL" id="GCE63346.1"/>
    </source>
</evidence>
<evidence type="ECO:0000256" key="2">
    <source>
        <dbReference type="ARBA" id="ARBA00022723"/>
    </source>
</evidence>
<feature type="domain" description="Xylose isomerase-like TIM barrel" evidence="8">
    <location>
        <begin position="27"/>
        <end position="263"/>
    </location>
</feature>
<keyword evidence="4 7" id="KW-0378">Hydrolase</keyword>
<name>A0A478FSI9_9MOLU</name>
<sequence>MFLGSHISLNKKNRYLVGVVEESIYNGATTFMIFTGAPHNKKREPISSLFLEEAKELGLKHGIDFKNCVVHAPYIINLANPKPENQDFNIDQMVSEVKRTNEMGIPFIVLHPGYHVEQTWEEGMKRLINNLKIVLKRIEDTNVTICLETMPGKKNQLGSTFEELSEIIKGCDNHKQLGVCLDTVHMHDAGYDVINRDNLFNKIDSIIGLNRIKVLHLGDSTSERGGRKDKHANFEYGKIGFKPLLEWAYDPFFANMPIIIETPFWISKENKKKTMSPYKHEIRLIKQKKWEPIPEELNYRPR</sequence>
<dbReference type="NCBIfam" id="TIGR00587">
    <property type="entry name" value="nfo"/>
    <property type="match status" value="1"/>
</dbReference>
<feature type="binding site" evidence="7">
    <location>
        <position position="229"/>
    </location>
    <ligand>
        <name>Zn(2+)</name>
        <dbReference type="ChEBI" id="CHEBI:29105"/>
        <label>3</label>
    </ligand>
</feature>
<feature type="binding site" evidence="7">
    <location>
        <position position="231"/>
    </location>
    <ligand>
        <name>Zn(2+)</name>
        <dbReference type="ChEBI" id="CHEBI:29105"/>
        <label>3</label>
    </ligand>
</feature>
<feature type="binding site" evidence="7">
    <location>
        <position position="261"/>
    </location>
    <ligand>
        <name>Zn(2+)</name>
        <dbReference type="ChEBI" id="CHEBI:29105"/>
        <label>2</label>
    </ligand>
</feature>
<dbReference type="GO" id="GO:0003677">
    <property type="term" value="F:DNA binding"/>
    <property type="evidence" value="ECO:0007669"/>
    <property type="project" value="InterPro"/>
</dbReference>
<evidence type="ECO:0000256" key="1">
    <source>
        <dbReference type="ARBA" id="ARBA00005340"/>
    </source>
</evidence>
<reference evidence="9 10" key="1">
    <citation type="submission" date="2019-01" db="EMBL/GenBank/DDBJ databases">
        <title>Draft genome sequences of Candidatus Mycoplasma haemohominis SWG34-3 identified from a patient with pyrexia, anemia and liver dysfunction.</title>
        <authorList>
            <person name="Sekizuka T."/>
            <person name="Hattori N."/>
            <person name="Katano H."/>
            <person name="Takuma T."/>
            <person name="Ito T."/>
            <person name="Arai N."/>
            <person name="Yanai R."/>
            <person name="Ishii S."/>
            <person name="Miura Y."/>
            <person name="Tokunaga T."/>
            <person name="Watanabe H."/>
            <person name="Nomura N."/>
            <person name="Eguchi J."/>
            <person name="Arai T."/>
            <person name="Hasegawa H."/>
            <person name="Nakamaki T."/>
            <person name="Wakita T."/>
            <person name="Niki Y."/>
            <person name="Kuroda M."/>
        </authorList>
    </citation>
    <scope>NUCLEOTIDE SEQUENCE [LARGE SCALE GENOMIC DNA]</scope>
    <source>
        <strain evidence="9">SWG34-3</strain>
    </source>
</reference>
<dbReference type="InterPro" id="IPR018246">
    <property type="entry name" value="AP_endonuc_F2_Zn_BS"/>
</dbReference>
<keyword evidence="3 7" id="KW-0227">DNA damage</keyword>
<keyword evidence="7" id="KW-0540">Nuclease</keyword>
<feature type="binding site" evidence="7">
    <location>
        <position position="111"/>
    </location>
    <ligand>
        <name>Zn(2+)</name>
        <dbReference type="ChEBI" id="CHEBI:29105"/>
        <label>1</label>
    </ligand>
</feature>
<comment type="function">
    <text evidence="7">Endonuclease IV plays a role in DNA repair. It cleaves phosphodiester bonds at apurinic or apyrimidinic (AP) sites, generating a 3'-hydroxyl group and a 5'-terminal sugar phosphate.</text>
</comment>
<feature type="binding site" evidence="7">
    <location>
        <position position="71"/>
    </location>
    <ligand>
        <name>Zn(2+)</name>
        <dbReference type="ChEBI" id="CHEBI:29105"/>
        <label>1</label>
    </ligand>
</feature>
<comment type="cofactor">
    <cofactor evidence="7">
        <name>Zn(2+)</name>
        <dbReference type="ChEBI" id="CHEBI:29105"/>
    </cofactor>
    <text evidence="7">Binds 3 Zn(2+) ions.</text>
</comment>
<keyword evidence="6 7" id="KW-0234">DNA repair</keyword>